<dbReference type="AlphaFoldDB" id="A0A2D0KGC0"/>
<proteinExistence type="predicted"/>
<dbReference type="InterPro" id="IPR029465">
    <property type="entry name" value="ATPgrasp_TupA"/>
</dbReference>
<accession>A0A2D0KGC0</accession>
<sequence>MDFSIKNIRKKTLYYLCGYYPEFVTKLLFFRRFGKILNLKKPITFNEKLQWLKLKEYKDKPLVTLCADKFLVRNYVANLGCNNILNEIYYAWDSVDEINWDALPPKFVLKCNHGAGYNIICKDNSKLDVNSTKSILKKWMKHDYWRNSVELCYKNIPKKIVCEKFIETKSGTLPYDYKVFCFHGHPLFVMVCTERETDKPKYYFVDKEWDILPYGLDYLNLKDKSLLEKPDGYSDLFHYAEILSKPFPFVRADFYLNDGQIIFGELTFTPAAGLDIELNNEKVQNVDKLIGDLLDIHKIHL</sequence>
<protein>
    <recommendedName>
        <fullName evidence="3">Glycosyl transferase</fullName>
    </recommendedName>
</protein>
<evidence type="ECO:0000313" key="1">
    <source>
        <dbReference type="EMBL" id="PHM62365.1"/>
    </source>
</evidence>
<dbReference type="Pfam" id="PF14305">
    <property type="entry name" value="ATPgrasp_TupA"/>
    <property type="match status" value="1"/>
</dbReference>
<dbReference type="OrthoDB" id="9791827at2"/>
<dbReference type="EMBL" id="NJAK01000001">
    <property type="protein sequence ID" value="PHM62365.1"/>
    <property type="molecule type" value="Genomic_DNA"/>
</dbReference>
<name>A0A2D0KGC0_9GAMM</name>
<gene>
    <name evidence="1" type="ORF">Xish_01567</name>
</gene>
<reference evidence="1 2" key="1">
    <citation type="journal article" date="2017" name="Nat. Microbiol.">
        <title>Natural product diversity associated with the nematode symbionts Photorhabdus and Xenorhabdus.</title>
        <authorList>
            <person name="Tobias N.J."/>
            <person name="Wolff H."/>
            <person name="Djahanschiri B."/>
            <person name="Grundmann F."/>
            <person name="Kronenwerth M."/>
            <person name="Shi Y.M."/>
            <person name="Simonyi S."/>
            <person name="Grun P."/>
            <person name="Shapiro-Ilan D."/>
            <person name="Pidot S.J."/>
            <person name="Stinear T.P."/>
            <person name="Ebersberger I."/>
            <person name="Bode H.B."/>
        </authorList>
    </citation>
    <scope>NUCLEOTIDE SEQUENCE [LARGE SCALE GENOMIC DNA]</scope>
    <source>
        <strain evidence="1 2">DSM 22670</strain>
    </source>
</reference>
<dbReference type="Proteomes" id="UP000222168">
    <property type="component" value="Unassembled WGS sequence"/>
</dbReference>
<evidence type="ECO:0000313" key="2">
    <source>
        <dbReference type="Proteomes" id="UP000222168"/>
    </source>
</evidence>
<evidence type="ECO:0008006" key="3">
    <source>
        <dbReference type="Google" id="ProtNLM"/>
    </source>
</evidence>
<comment type="caution">
    <text evidence="1">The sequence shown here is derived from an EMBL/GenBank/DDBJ whole genome shotgun (WGS) entry which is preliminary data.</text>
</comment>
<keyword evidence="2" id="KW-1185">Reference proteome</keyword>
<dbReference type="RefSeq" id="WP_099117359.1">
    <property type="nucleotide sequence ID" value="NZ_NJAK01000001.1"/>
</dbReference>
<organism evidence="1 2">
    <name type="scientific">Xenorhabdus ishibashii</name>
    <dbReference type="NCBI Taxonomy" id="1034471"/>
    <lineage>
        <taxon>Bacteria</taxon>
        <taxon>Pseudomonadati</taxon>
        <taxon>Pseudomonadota</taxon>
        <taxon>Gammaproteobacteria</taxon>
        <taxon>Enterobacterales</taxon>
        <taxon>Morganellaceae</taxon>
        <taxon>Xenorhabdus</taxon>
    </lineage>
</organism>